<comment type="caution">
    <text evidence="2">The sequence shown here is derived from an EMBL/GenBank/DDBJ whole genome shotgun (WGS) entry which is preliminary data.</text>
</comment>
<organism evidence="2 3">
    <name type="scientific">Stigmatella ashevillensis</name>
    <dbReference type="NCBI Taxonomy" id="2995309"/>
    <lineage>
        <taxon>Bacteria</taxon>
        <taxon>Pseudomonadati</taxon>
        <taxon>Myxococcota</taxon>
        <taxon>Myxococcia</taxon>
        <taxon>Myxococcales</taxon>
        <taxon>Cystobacterineae</taxon>
        <taxon>Archangiaceae</taxon>
        <taxon>Stigmatella</taxon>
    </lineage>
</organism>
<dbReference type="RefSeq" id="WP_272143576.1">
    <property type="nucleotide sequence ID" value="NZ_JAQNDM010000002.1"/>
</dbReference>
<name>A0ABT5DI94_9BACT</name>
<dbReference type="InterPro" id="IPR009799">
    <property type="entry name" value="EthD_dom"/>
</dbReference>
<dbReference type="Proteomes" id="UP001221838">
    <property type="component" value="Unassembled WGS sequence"/>
</dbReference>
<evidence type="ECO:0000313" key="3">
    <source>
        <dbReference type="Proteomes" id="UP001221838"/>
    </source>
</evidence>
<evidence type="ECO:0000259" key="1">
    <source>
        <dbReference type="Pfam" id="PF07110"/>
    </source>
</evidence>
<protein>
    <submittedName>
        <fullName evidence="2">EthD domain-containing protein</fullName>
    </submittedName>
</protein>
<accession>A0ABT5DI94</accession>
<dbReference type="Pfam" id="PF07110">
    <property type="entry name" value="EthD"/>
    <property type="match status" value="1"/>
</dbReference>
<dbReference type="InterPro" id="IPR011008">
    <property type="entry name" value="Dimeric_a/b-barrel"/>
</dbReference>
<keyword evidence="3" id="KW-1185">Reference proteome</keyword>
<sequence>MLKVFSFLVRREGMTVQDFIDHYEKKHVPLVLSFVASPRVYKRNYLHRGHSFNREGAAIGFDVVTEQVFADRAALDAWVGALSAPGIGEQIVTDEERFLDRSRTLYYVIDERVTSG</sequence>
<dbReference type="SUPFAM" id="SSF54909">
    <property type="entry name" value="Dimeric alpha+beta barrel"/>
    <property type="match status" value="1"/>
</dbReference>
<reference evidence="2 3" key="1">
    <citation type="submission" date="2022-11" db="EMBL/GenBank/DDBJ databases">
        <title>Minimal conservation of predation-associated metabolite biosynthetic gene clusters underscores biosynthetic potential of Myxococcota including descriptions for ten novel species: Archangium lansinium sp. nov., Myxococcus landrumus sp. nov., Nannocystis bai.</title>
        <authorList>
            <person name="Ahearne A."/>
            <person name="Stevens C."/>
            <person name="Dowd S."/>
        </authorList>
    </citation>
    <scope>NUCLEOTIDE SEQUENCE [LARGE SCALE GENOMIC DNA]</scope>
    <source>
        <strain evidence="2 3">NCWAL01</strain>
    </source>
</reference>
<proteinExistence type="predicted"/>
<dbReference type="Gene3D" id="3.30.70.100">
    <property type="match status" value="1"/>
</dbReference>
<feature type="domain" description="EthD" evidence="1">
    <location>
        <begin position="11"/>
        <end position="102"/>
    </location>
</feature>
<gene>
    <name evidence="2" type="ORF">POL68_33100</name>
</gene>
<dbReference type="EMBL" id="JAQNDM010000002">
    <property type="protein sequence ID" value="MDC0713348.1"/>
    <property type="molecule type" value="Genomic_DNA"/>
</dbReference>
<evidence type="ECO:0000313" key="2">
    <source>
        <dbReference type="EMBL" id="MDC0713348.1"/>
    </source>
</evidence>